<reference evidence="9" key="1">
    <citation type="submission" date="2020-07" db="EMBL/GenBank/DDBJ databases">
        <title>Genome sequence and genetic diversity analysis of an under-domesticated orphan crop, white fonio (Digitaria exilis).</title>
        <authorList>
            <person name="Bennetzen J.L."/>
            <person name="Chen S."/>
            <person name="Ma X."/>
            <person name="Wang X."/>
            <person name="Yssel A.E.J."/>
            <person name="Chaluvadi S.R."/>
            <person name="Johnson M."/>
            <person name="Gangashetty P."/>
            <person name="Hamidou F."/>
            <person name="Sanogo M.D."/>
            <person name="Zwaenepoel A."/>
            <person name="Wallace J."/>
            <person name="Van De Peer Y."/>
            <person name="Van Deynze A."/>
        </authorList>
    </citation>
    <scope>NUCLEOTIDE SEQUENCE</scope>
    <source>
        <tissue evidence="9">Leaves</tissue>
    </source>
</reference>
<keyword evidence="5" id="KW-0804">Transcription</keyword>
<accession>A0A835E9A2</accession>
<evidence type="ECO:0000256" key="1">
    <source>
        <dbReference type="ARBA" id="ARBA00004049"/>
    </source>
</evidence>
<keyword evidence="3" id="KW-0175">Coiled coil</keyword>
<dbReference type="GO" id="GO:0003677">
    <property type="term" value="F:DNA binding"/>
    <property type="evidence" value="ECO:0007669"/>
    <property type="project" value="UniProtKB-KW"/>
</dbReference>
<evidence type="ECO:0000313" key="9">
    <source>
        <dbReference type="EMBL" id="KAF8671075.1"/>
    </source>
</evidence>
<dbReference type="AlphaFoldDB" id="A0A835E9A2"/>
<evidence type="ECO:0000313" key="10">
    <source>
        <dbReference type="Proteomes" id="UP000636709"/>
    </source>
</evidence>
<comment type="caution">
    <text evidence="9">The sequence shown here is derived from an EMBL/GenBank/DDBJ whole genome shotgun (WGS) entry which is preliminary data.</text>
</comment>
<evidence type="ECO:0000256" key="6">
    <source>
        <dbReference type="ARBA" id="ARBA00023242"/>
    </source>
</evidence>
<feature type="region of interest" description="Disordered" evidence="7">
    <location>
        <begin position="372"/>
        <end position="398"/>
    </location>
</feature>
<comment type="function">
    <text evidence="1">Putative transcription factor.</text>
</comment>
<feature type="region of interest" description="Disordered" evidence="7">
    <location>
        <begin position="214"/>
        <end position="238"/>
    </location>
</feature>
<name>A0A835E9A2_9POAL</name>
<dbReference type="GO" id="GO:0003700">
    <property type="term" value="F:DNA-binding transcription factor activity"/>
    <property type="evidence" value="ECO:0007669"/>
    <property type="project" value="InterPro"/>
</dbReference>
<evidence type="ECO:0000259" key="8">
    <source>
        <dbReference type="PROSITE" id="PS51519"/>
    </source>
</evidence>
<evidence type="ECO:0000256" key="5">
    <source>
        <dbReference type="ARBA" id="ARBA00023163"/>
    </source>
</evidence>
<dbReference type="PANTHER" id="PTHR46373">
    <property type="entry name" value="PROTEIN RKD4"/>
    <property type="match status" value="1"/>
</dbReference>
<gene>
    <name evidence="9" type="ORF">HU200_050356</name>
</gene>
<keyword evidence="4" id="KW-0238">DNA-binding</keyword>
<evidence type="ECO:0000256" key="2">
    <source>
        <dbReference type="ARBA" id="ARBA00023015"/>
    </source>
</evidence>
<keyword evidence="10" id="KW-1185">Reference proteome</keyword>
<dbReference type="PANTHER" id="PTHR46373:SF2">
    <property type="entry name" value="RWP-RK DOMAIN-CONTAINING PROTEIN"/>
    <property type="match status" value="1"/>
</dbReference>
<protein>
    <recommendedName>
        <fullName evidence="8">RWP-RK domain-containing protein</fullName>
    </recommendedName>
</protein>
<dbReference type="EMBL" id="JACEFO010002248">
    <property type="protein sequence ID" value="KAF8671075.1"/>
    <property type="molecule type" value="Genomic_DNA"/>
</dbReference>
<dbReference type="InterPro" id="IPR003035">
    <property type="entry name" value="RWP-RK_dom"/>
</dbReference>
<keyword evidence="6" id="KW-0539">Nucleus</keyword>
<evidence type="ECO:0000256" key="4">
    <source>
        <dbReference type="ARBA" id="ARBA00023125"/>
    </source>
</evidence>
<dbReference type="Gramene" id="Dexi5A01G0017280.1">
    <property type="protein sequence ID" value="Dexi5A01G0017280.1:cds"/>
    <property type="gene ID" value="Dexi5A01G0017280"/>
</dbReference>
<evidence type="ECO:0000256" key="7">
    <source>
        <dbReference type="SAM" id="MobiDB-lite"/>
    </source>
</evidence>
<evidence type="ECO:0000256" key="3">
    <source>
        <dbReference type="ARBA" id="ARBA00023054"/>
    </source>
</evidence>
<organism evidence="9 10">
    <name type="scientific">Digitaria exilis</name>
    <dbReference type="NCBI Taxonomy" id="1010633"/>
    <lineage>
        <taxon>Eukaryota</taxon>
        <taxon>Viridiplantae</taxon>
        <taxon>Streptophyta</taxon>
        <taxon>Embryophyta</taxon>
        <taxon>Tracheophyta</taxon>
        <taxon>Spermatophyta</taxon>
        <taxon>Magnoliopsida</taxon>
        <taxon>Liliopsida</taxon>
        <taxon>Poales</taxon>
        <taxon>Poaceae</taxon>
        <taxon>PACMAD clade</taxon>
        <taxon>Panicoideae</taxon>
        <taxon>Panicodae</taxon>
        <taxon>Paniceae</taxon>
        <taxon>Anthephorinae</taxon>
        <taxon>Digitaria</taxon>
    </lineage>
</organism>
<dbReference type="Proteomes" id="UP000636709">
    <property type="component" value="Unassembled WGS sequence"/>
</dbReference>
<feature type="domain" description="RWP-RK" evidence="8">
    <location>
        <begin position="225"/>
        <end position="314"/>
    </location>
</feature>
<dbReference type="OrthoDB" id="6270329at2759"/>
<proteinExistence type="predicted"/>
<dbReference type="InterPro" id="IPR044607">
    <property type="entry name" value="RKD-like"/>
</dbReference>
<dbReference type="PROSITE" id="PS51519">
    <property type="entry name" value="RWP_RK"/>
    <property type="match status" value="1"/>
</dbReference>
<sequence length="398" mass="44290">MAPCCDGDADWYQYSLDDDFPPLCSSASPLAILSAQDYPLPIAAAPPPHLSRSNGDELIEVSCHGALVAAADYPSSALMNLREDESYYGLPFFSAPPAATGDQYHYSNQLPPLPADIATVGLDDALLQPLGDIDLEAFDTADVEHKPPHHMQADHHPVAQEYAGLDVDFHEEDQKPMVISDTFRPRAHAFEMMNMNHHAIADHQEAKPAVPALLPPPSLPRPRGRRTGGDYRSSAPAAGKTRLDHIGFEELRKYFYMPITRAAREMHVGLTVLKKRCRELGIARWPHRKMKSLKSLILNVQEMGNGMNAAAVQEELAALETYCALMEENPAIELTEHTKKLRQACFKESYKRRRAAAVNVIDHHFYDFGNQYNHRQLPPPPQPGNAESHGHDSSFFGY</sequence>
<dbReference type="Pfam" id="PF02042">
    <property type="entry name" value="RWP-RK"/>
    <property type="match status" value="1"/>
</dbReference>
<keyword evidence="2" id="KW-0805">Transcription regulation</keyword>